<comment type="caution">
    <text evidence="3">The sequence shown here is derived from an EMBL/GenBank/DDBJ whole genome shotgun (WGS) entry which is preliminary data.</text>
</comment>
<dbReference type="Proteomes" id="UP001521150">
    <property type="component" value="Unassembled WGS sequence"/>
</dbReference>
<name>A0ABS8ZT54_9PSEU</name>
<keyword evidence="3" id="KW-0449">Lipoprotein</keyword>
<protein>
    <submittedName>
        <fullName evidence="3">Lipoprotein</fullName>
    </submittedName>
</protein>
<proteinExistence type="predicted"/>
<organism evidence="3 4">
    <name type="scientific">Kibdelosporangium philippinense</name>
    <dbReference type="NCBI Taxonomy" id="211113"/>
    <lineage>
        <taxon>Bacteria</taxon>
        <taxon>Bacillati</taxon>
        <taxon>Actinomycetota</taxon>
        <taxon>Actinomycetes</taxon>
        <taxon>Pseudonocardiales</taxon>
        <taxon>Pseudonocardiaceae</taxon>
        <taxon>Kibdelosporangium</taxon>
    </lineage>
</organism>
<keyword evidence="4" id="KW-1185">Reference proteome</keyword>
<evidence type="ECO:0000256" key="2">
    <source>
        <dbReference type="SAM" id="SignalP"/>
    </source>
</evidence>
<feature type="signal peptide" evidence="2">
    <location>
        <begin position="1"/>
        <end position="22"/>
    </location>
</feature>
<feature type="chain" id="PRO_5046427125" evidence="2">
    <location>
        <begin position="23"/>
        <end position="203"/>
    </location>
</feature>
<feature type="region of interest" description="Disordered" evidence="1">
    <location>
        <begin position="22"/>
        <end position="53"/>
    </location>
</feature>
<dbReference type="Pfam" id="PF18966">
    <property type="entry name" value="Lipoprotein_23"/>
    <property type="match status" value="1"/>
</dbReference>
<evidence type="ECO:0000256" key="1">
    <source>
        <dbReference type="SAM" id="MobiDB-lite"/>
    </source>
</evidence>
<evidence type="ECO:0000313" key="4">
    <source>
        <dbReference type="Proteomes" id="UP001521150"/>
    </source>
</evidence>
<accession>A0ABS8ZT54</accession>
<dbReference type="PROSITE" id="PS51257">
    <property type="entry name" value="PROKAR_LIPOPROTEIN"/>
    <property type="match status" value="1"/>
</dbReference>
<dbReference type="InterPro" id="IPR044058">
    <property type="entry name" value="Lipoprotein_23"/>
</dbReference>
<gene>
    <name evidence="3" type="ORF">LWC34_49880</name>
</gene>
<feature type="compositionally biased region" description="Low complexity" evidence="1">
    <location>
        <begin position="22"/>
        <end position="40"/>
    </location>
</feature>
<evidence type="ECO:0000313" key="3">
    <source>
        <dbReference type="EMBL" id="MCE7010862.1"/>
    </source>
</evidence>
<reference evidence="3 4" key="1">
    <citation type="submission" date="2021-12" db="EMBL/GenBank/DDBJ databases">
        <title>Genome sequence of Kibdelosporangium philippinense ATCC 49844.</title>
        <authorList>
            <person name="Fedorov E.A."/>
            <person name="Omeragic M."/>
            <person name="Shalygina K.F."/>
            <person name="Maclea K.S."/>
        </authorList>
    </citation>
    <scope>NUCLEOTIDE SEQUENCE [LARGE SCALE GENOMIC DNA]</scope>
    <source>
        <strain evidence="3 4">ATCC 49844</strain>
    </source>
</reference>
<sequence length="203" mass="21523">MGGFKNTSIVLFAVAALTAACSSEPTPQSNPTPTQQSSKPEATSAGRLGGADTPCKLPVSFELAAKWKPKPIENMDDLGSLVKQGGFNAVCEIDAKPAGIIGFLRIWTSTKTSPPRQALDDYLADDKNITVPEYSEVKVASTTATEVSYVRDNPTAEVKKRERILSVPTPSGAVLITVGGFDDDEHAAMLPAYELAKKSLTIP</sequence>
<keyword evidence="2" id="KW-0732">Signal</keyword>
<dbReference type="EMBL" id="JAJVCN010000004">
    <property type="protein sequence ID" value="MCE7010862.1"/>
    <property type="molecule type" value="Genomic_DNA"/>
</dbReference>
<dbReference type="RefSeq" id="WP_233733128.1">
    <property type="nucleotide sequence ID" value="NZ_JAJVCN010000004.1"/>
</dbReference>